<evidence type="ECO:0000313" key="2">
    <source>
        <dbReference type="Proteomes" id="UP000824469"/>
    </source>
</evidence>
<sequence>MKNVCSLHLAIAEASKEYLDYTEFEKDMEKCLGMWNHATSNTMIPRGMEIAEAFKRFRHRILKTVGPPQPQMDV</sequence>
<reference evidence="1 2" key="1">
    <citation type="journal article" date="2021" name="Nat. Plants">
        <title>The Taxus genome provides insights into paclitaxel biosynthesis.</title>
        <authorList>
            <person name="Xiong X."/>
            <person name="Gou J."/>
            <person name="Liao Q."/>
            <person name="Li Y."/>
            <person name="Zhou Q."/>
            <person name="Bi G."/>
            <person name="Li C."/>
            <person name="Du R."/>
            <person name="Wang X."/>
            <person name="Sun T."/>
            <person name="Guo L."/>
            <person name="Liang H."/>
            <person name="Lu P."/>
            <person name="Wu Y."/>
            <person name="Zhang Z."/>
            <person name="Ro D.K."/>
            <person name="Shang Y."/>
            <person name="Huang S."/>
            <person name="Yan J."/>
        </authorList>
    </citation>
    <scope>NUCLEOTIDE SEQUENCE [LARGE SCALE GENOMIC DNA]</scope>
    <source>
        <strain evidence="1">Ta-2019</strain>
    </source>
</reference>
<name>A0AA38BXP8_TAXCH</name>
<dbReference type="EMBL" id="JAHRHJ020003813">
    <property type="protein sequence ID" value="KAH9290810.1"/>
    <property type="molecule type" value="Genomic_DNA"/>
</dbReference>
<dbReference type="AlphaFoldDB" id="A0AA38BXP8"/>
<accession>A0AA38BXP8</accession>
<feature type="non-terminal residue" evidence="1">
    <location>
        <position position="74"/>
    </location>
</feature>
<gene>
    <name evidence="1" type="ORF">KI387_034927</name>
</gene>
<comment type="caution">
    <text evidence="1">The sequence shown here is derived from an EMBL/GenBank/DDBJ whole genome shotgun (WGS) entry which is preliminary data.</text>
</comment>
<dbReference type="Proteomes" id="UP000824469">
    <property type="component" value="Unassembled WGS sequence"/>
</dbReference>
<protein>
    <submittedName>
        <fullName evidence="1">Uncharacterized protein</fullName>
    </submittedName>
</protein>
<organism evidence="1 2">
    <name type="scientific">Taxus chinensis</name>
    <name type="common">Chinese yew</name>
    <name type="synonym">Taxus wallichiana var. chinensis</name>
    <dbReference type="NCBI Taxonomy" id="29808"/>
    <lineage>
        <taxon>Eukaryota</taxon>
        <taxon>Viridiplantae</taxon>
        <taxon>Streptophyta</taxon>
        <taxon>Embryophyta</taxon>
        <taxon>Tracheophyta</taxon>
        <taxon>Spermatophyta</taxon>
        <taxon>Pinopsida</taxon>
        <taxon>Pinidae</taxon>
        <taxon>Conifers II</taxon>
        <taxon>Cupressales</taxon>
        <taxon>Taxaceae</taxon>
        <taxon>Taxus</taxon>
    </lineage>
</organism>
<keyword evidence="2" id="KW-1185">Reference proteome</keyword>
<evidence type="ECO:0000313" key="1">
    <source>
        <dbReference type="EMBL" id="KAH9290810.1"/>
    </source>
</evidence>
<proteinExistence type="predicted"/>